<accession>A0A024H0E9</accession>
<dbReference type="EMBL" id="CAQI01000035">
    <property type="protein sequence ID" value="CCQ45347.1"/>
    <property type="molecule type" value="Genomic_DNA"/>
</dbReference>
<evidence type="ECO:0000313" key="3">
    <source>
        <dbReference type="EMBL" id="CCQ45347.1"/>
    </source>
</evidence>
<dbReference type="AlphaFoldDB" id="A0A024H0E9"/>
<name>A0A024H0E9_9MICC</name>
<protein>
    <recommendedName>
        <fullName evidence="2">Putative Flp pilus-assembly TadG-like N-terminal domain-containing protein</fullName>
    </recommendedName>
</protein>
<keyword evidence="4" id="KW-1185">Reference proteome</keyword>
<dbReference type="InterPro" id="IPR028087">
    <property type="entry name" value="Tad_N"/>
</dbReference>
<feature type="domain" description="Putative Flp pilus-assembly TadG-like N-terminal" evidence="2">
    <location>
        <begin position="24"/>
        <end position="67"/>
    </location>
</feature>
<dbReference type="Proteomes" id="UP000035722">
    <property type="component" value="Unassembled WGS sequence"/>
</dbReference>
<dbReference type="RefSeq" id="WP_050054345.1">
    <property type="nucleotide sequence ID" value="NZ_CAQI01000035.1"/>
</dbReference>
<organism evidence="3 4">
    <name type="scientific">Pseudarthrobacter siccitolerans</name>
    <dbReference type="NCBI Taxonomy" id="861266"/>
    <lineage>
        <taxon>Bacteria</taxon>
        <taxon>Bacillati</taxon>
        <taxon>Actinomycetota</taxon>
        <taxon>Actinomycetes</taxon>
        <taxon>Micrococcales</taxon>
        <taxon>Micrococcaceae</taxon>
        <taxon>Pseudarthrobacter</taxon>
    </lineage>
</organism>
<dbReference type="Pfam" id="PF13400">
    <property type="entry name" value="Tad"/>
    <property type="match status" value="1"/>
</dbReference>
<evidence type="ECO:0000259" key="2">
    <source>
        <dbReference type="Pfam" id="PF13400"/>
    </source>
</evidence>
<dbReference type="STRING" id="861266.ARTSIC4J27_1287"/>
<comment type="caution">
    <text evidence="3">The sequence shown here is derived from an EMBL/GenBank/DDBJ whole genome shotgun (WGS) entry which is preliminary data.</text>
</comment>
<feature type="transmembrane region" description="Helical" evidence="1">
    <location>
        <begin position="21"/>
        <end position="45"/>
    </location>
</feature>
<reference evidence="4" key="1">
    <citation type="journal article" date="2014" name="Genome Announc.">
        <title>Genome Sequence of Arthrobacter siccitolerans 4J27, a Xeroprotectant-Producing Desiccation-Tolerant Microorganism.</title>
        <authorList>
            <person name="Manzanera M."/>
            <person name="Santa-Cruz-Calvo L."/>
            <person name="Vilchez J.I."/>
            <person name="Garcia-Fontana C."/>
            <person name="Silva-Castro G.A."/>
            <person name="Calvo C."/>
            <person name="Gonzalez-Lopez J."/>
        </authorList>
    </citation>
    <scope>NUCLEOTIDE SEQUENCE [LARGE SCALE GENOMIC DNA]</scope>
    <source>
        <strain evidence="4">4J27</strain>
    </source>
</reference>
<dbReference type="OrthoDB" id="5187898at2"/>
<gene>
    <name evidence="3" type="ORF">ARTSIC4J27_1287</name>
</gene>
<proteinExistence type="predicted"/>
<keyword evidence="1" id="KW-0812">Transmembrane</keyword>
<evidence type="ECO:0000313" key="4">
    <source>
        <dbReference type="Proteomes" id="UP000035722"/>
    </source>
</evidence>
<keyword evidence="1" id="KW-0472">Membrane</keyword>
<evidence type="ECO:0000256" key="1">
    <source>
        <dbReference type="SAM" id="Phobius"/>
    </source>
</evidence>
<keyword evidence="1" id="KW-1133">Transmembrane helix</keyword>
<sequence>MRRVGRFAHFKSRSSSEKQNPENGAAAIIVAVLMVAVLGCAAIAVDVGAMYAEKAQVQNGADATALAIAGDCAKGLNCTTAMAAPANRLADANANDGSTGVFSVTQPNANTVRVETNAREAGSGSNHFSLFFAKVMGMDTAAITAVAEASWGSPSEATTLPWTISMCVFEKYLSSSQLAELQSTGTFTGDPNPARILFRYDQNVPTVPGCEAQNGYAPGGFGWLDTDTGCSTNINIANSEVGSNPGNDLPNVCQDMPSTIKDSPILIPVFTSAVQNGQKTKFTLAGFLAFQVTGFKFGGGPGLTDLDPSAPDCTGGNCRGIQGYFTRFVSLEEGLSITGGLPNYGGTVVALSE</sequence>